<gene>
    <name evidence="2" type="primary">LOC111012510</name>
</gene>
<proteinExistence type="predicted"/>
<evidence type="ECO:0000313" key="2">
    <source>
        <dbReference type="RefSeq" id="XP_022142373.1"/>
    </source>
</evidence>
<dbReference type="PANTHER" id="PTHR28141:SF1">
    <property type="entry name" value="2',3'-CYCLIC-NUCLEOTIDE 3'-PHOSPHODIESTERASE"/>
    <property type="match status" value="1"/>
</dbReference>
<dbReference type="Pfam" id="PF13563">
    <property type="entry name" value="2_5_RNA_ligase2"/>
    <property type="match status" value="1"/>
</dbReference>
<dbReference type="OrthoDB" id="514292at2759"/>
<keyword evidence="1" id="KW-1185">Reference proteome</keyword>
<dbReference type="GO" id="GO:0009187">
    <property type="term" value="P:cyclic nucleotide metabolic process"/>
    <property type="evidence" value="ECO:0007669"/>
    <property type="project" value="TreeGrafter"/>
</dbReference>
<dbReference type="PANTHER" id="PTHR28141">
    <property type="entry name" value="2',3'-CYCLIC-NUCLEOTIDE 3'-PHOSPHODIESTERASE"/>
    <property type="match status" value="1"/>
</dbReference>
<dbReference type="GeneID" id="111012510"/>
<dbReference type="PIRSF" id="PIRSF017903">
    <property type="entry name" value="CPDase_plant"/>
    <property type="match status" value="1"/>
</dbReference>
<dbReference type="Proteomes" id="UP000504603">
    <property type="component" value="Unplaced"/>
</dbReference>
<name>A0A6J1CN42_MOMCH</name>
<dbReference type="SUPFAM" id="SSF55144">
    <property type="entry name" value="LigT-like"/>
    <property type="match status" value="1"/>
</dbReference>
<dbReference type="AlphaFoldDB" id="A0A6J1CN42"/>
<protein>
    <submittedName>
        <fullName evidence="2">Cyclic phosphodiesterase</fullName>
    </submittedName>
</protein>
<dbReference type="Gene3D" id="3.90.1140.10">
    <property type="entry name" value="Cyclic phosphodiesterase"/>
    <property type="match status" value="1"/>
</dbReference>
<evidence type="ECO:0000313" key="1">
    <source>
        <dbReference type="Proteomes" id="UP000504603"/>
    </source>
</evidence>
<dbReference type="RefSeq" id="XP_022142373.1">
    <property type="nucleotide sequence ID" value="XM_022286681.1"/>
</dbReference>
<dbReference type="FunFam" id="3.90.1140.10:FF:000007">
    <property type="entry name" value="Cyclic phosphodiesterase"/>
    <property type="match status" value="1"/>
</dbReference>
<dbReference type="InterPro" id="IPR012386">
    <property type="entry name" value="Cyclic-nucl_3Pdiesterase"/>
</dbReference>
<organism evidence="1 2">
    <name type="scientific">Momordica charantia</name>
    <name type="common">Bitter gourd</name>
    <name type="synonym">Balsam pear</name>
    <dbReference type="NCBI Taxonomy" id="3673"/>
    <lineage>
        <taxon>Eukaryota</taxon>
        <taxon>Viridiplantae</taxon>
        <taxon>Streptophyta</taxon>
        <taxon>Embryophyta</taxon>
        <taxon>Tracheophyta</taxon>
        <taxon>Spermatophyta</taxon>
        <taxon>Magnoliopsida</taxon>
        <taxon>eudicotyledons</taxon>
        <taxon>Gunneridae</taxon>
        <taxon>Pentapetalae</taxon>
        <taxon>rosids</taxon>
        <taxon>fabids</taxon>
        <taxon>Cucurbitales</taxon>
        <taxon>Cucurbitaceae</taxon>
        <taxon>Momordiceae</taxon>
        <taxon>Momordica</taxon>
    </lineage>
</organism>
<dbReference type="GO" id="GO:0004113">
    <property type="term" value="F:2',3'-cyclic-nucleotide 3'-phosphodiesterase activity"/>
    <property type="evidence" value="ECO:0007669"/>
    <property type="project" value="TreeGrafter"/>
</dbReference>
<dbReference type="KEGG" id="mcha:111012510"/>
<dbReference type="InterPro" id="IPR009097">
    <property type="entry name" value="Cyclic_Pdiesterase"/>
</dbReference>
<reference evidence="2" key="1">
    <citation type="submission" date="2025-08" db="UniProtKB">
        <authorList>
            <consortium name="RefSeq"/>
        </authorList>
    </citation>
    <scope>IDENTIFICATION</scope>
    <source>
        <strain evidence="2">OHB3-1</strain>
    </source>
</reference>
<sequence>MANPTEQSEEQKNVYSVWALPPEDVAVRIETLMSGLRSEFRGPQFEPHITVVGAIPLTRDDALIKFRTACEGRKAYQATVDHVATGTFFYQCVFLLIRPTPEVVDISSHCCRIFGYKNSTPYMPHLSLLYAHLTDEEKTKVKDIADKLDEGITGLSFPVTRLALYKTDTEDETLESWEKITEYNLRLS</sequence>
<accession>A0A6J1CN42</accession>